<dbReference type="STRING" id="4097.A0A1S3Z517"/>
<protein>
    <submittedName>
        <fullName evidence="2">Uncharacterized protein</fullName>
    </submittedName>
</protein>
<dbReference type="PANTHER" id="PTHR35460">
    <property type="entry name" value="TRNA LIGASE 1"/>
    <property type="match status" value="1"/>
</dbReference>
<feature type="compositionally biased region" description="Polar residues" evidence="1">
    <location>
        <begin position="38"/>
        <end position="48"/>
    </location>
</feature>
<sequence>MSVSHRIVYSFIPKLHSPTTSRTFLFFQSRSLTFASSLFSSPMPNNQRRGGHKEKRWQARPSSNRETGSSSNGEPVSAATTGAITNRLNSLDISEGVAQSSAPVVSLQVGSIGLATQSPVQNQKVIWKPKAYGTVSGPPTIEAEKTSNEQKNANLSKLFKDNLLENFTVDNSTFSRAQVRATFYPKFENEKSDQEIRSRMIEMVSKDLATMEVSLKHSGSLFMYAGHAGGAYAKNSFGNIYTAVGVFVLGRMFREAWGTQASKKQAEFNEFLECNHMCISMELVTAVLGDHGQRPRDDYAVVTAVTELGNGKPKFYSTPDVIAFCREWRLPTNHVWLFSTRKSVTSFFAVFDALSEEGTAATVCQALDEVADISVPGSKDHIKVQGEILEGLVARIVKRESSEHMERVLKDFPPPPLEGGKLIISYMVSPNSVPIFIGVLDVLFTCLNEVVRKLFC</sequence>
<dbReference type="OMA" id="NEFLECN"/>
<reference evidence="2" key="1">
    <citation type="submission" date="2025-08" db="UniProtKB">
        <authorList>
            <consortium name="RefSeq"/>
        </authorList>
    </citation>
    <scope>IDENTIFICATION</scope>
</reference>
<dbReference type="GO" id="GO:0003972">
    <property type="term" value="F:RNA ligase (ATP) activity"/>
    <property type="evidence" value="ECO:0007669"/>
    <property type="project" value="InterPro"/>
</dbReference>
<gene>
    <name evidence="2" type="primary">LOC107783112</name>
</gene>
<dbReference type="AlphaFoldDB" id="A0A1S3Z517"/>
<evidence type="ECO:0000313" key="2">
    <source>
        <dbReference type="RefSeq" id="XP_016459570.1"/>
    </source>
</evidence>
<evidence type="ECO:0000256" key="1">
    <source>
        <dbReference type="SAM" id="MobiDB-lite"/>
    </source>
</evidence>
<feature type="compositionally biased region" description="Polar residues" evidence="1">
    <location>
        <begin position="60"/>
        <end position="78"/>
    </location>
</feature>
<name>A0A1S3Z517_TOBAC</name>
<dbReference type="KEGG" id="nta:107783112"/>
<dbReference type="PANTHER" id="PTHR35460:SF1">
    <property type="entry name" value="TRNA LIGASE 1"/>
    <property type="match status" value="1"/>
</dbReference>
<feature type="region of interest" description="Disordered" evidence="1">
    <location>
        <begin position="38"/>
        <end position="78"/>
    </location>
</feature>
<dbReference type="OrthoDB" id="1912039at2759"/>
<dbReference type="PaxDb" id="4097-A0A1S3Z517"/>
<dbReference type="RefSeq" id="XP_016459570.1">
    <property type="nucleotide sequence ID" value="XM_016604084.1"/>
</dbReference>
<dbReference type="InterPro" id="IPR038837">
    <property type="entry name" value="tRNA_ligase_1"/>
</dbReference>
<accession>A0A1S3Z517</accession>
<proteinExistence type="predicted"/>
<organism evidence="2">
    <name type="scientific">Nicotiana tabacum</name>
    <name type="common">Common tobacco</name>
    <dbReference type="NCBI Taxonomy" id="4097"/>
    <lineage>
        <taxon>Eukaryota</taxon>
        <taxon>Viridiplantae</taxon>
        <taxon>Streptophyta</taxon>
        <taxon>Embryophyta</taxon>
        <taxon>Tracheophyta</taxon>
        <taxon>Spermatophyta</taxon>
        <taxon>Magnoliopsida</taxon>
        <taxon>eudicotyledons</taxon>
        <taxon>Gunneridae</taxon>
        <taxon>Pentapetalae</taxon>
        <taxon>asterids</taxon>
        <taxon>lamiids</taxon>
        <taxon>Solanales</taxon>
        <taxon>Solanaceae</taxon>
        <taxon>Nicotianoideae</taxon>
        <taxon>Nicotianeae</taxon>
        <taxon>Nicotiana</taxon>
    </lineage>
</organism>
<dbReference type="GO" id="GO:0006388">
    <property type="term" value="P:tRNA splicing, via endonucleolytic cleavage and ligation"/>
    <property type="evidence" value="ECO:0007669"/>
    <property type="project" value="InterPro"/>
</dbReference>